<comment type="caution">
    <text evidence="3">The sequence shown here is derived from an EMBL/GenBank/DDBJ whole genome shotgun (WGS) entry which is preliminary data.</text>
</comment>
<sequence length="168" mass="18189">MIGEIGEIAGSQAVLRVGRQRWRAMLGAAGIRADKHEGDNATPVGRLALRRVLWRADRLPAPVCAVPRSPLAPADGWCDDPAHEDYNRAVQLPHPGRHEALWRQDAVYDVIGVLGWNDAPVVPGRGSAIFLHLLRPDRRPTEGCIALERDDLLAVLAAGLTAIDVPAV</sequence>
<dbReference type="GO" id="GO:0016740">
    <property type="term" value="F:transferase activity"/>
    <property type="evidence" value="ECO:0007669"/>
    <property type="project" value="InterPro"/>
</dbReference>
<dbReference type="AlphaFoldDB" id="A0A839V0B4"/>
<dbReference type="GO" id="GO:0071555">
    <property type="term" value="P:cell wall organization"/>
    <property type="evidence" value="ECO:0007669"/>
    <property type="project" value="UniProtKB-UniRule"/>
</dbReference>
<keyword evidence="1" id="KW-0133">Cell shape</keyword>
<name>A0A839V0B4_9PROT</name>
<organism evidence="3 4">
    <name type="scientific">Endobacter medicaginis</name>
    <dbReference type="NCBI Taxonomy" id="1181271"/>
    <lineage>
        <taxon>Bacteria</taxon>
        <taxon>Pseudomonadati</taxon>
        <taxon>Pseudomonadota</taxon>
        <taxon>Alphaproteobacteria</taxon>
        <taxon>Acetobacterales</taxon>
        <taxon>Acetobacteraceae</taxon>
        <taxon>Endobacter</taxon>
    </lineage>
</organism>
<gene>
    <name evidence="3" type="ORF">FHR90_001929</name>
</gene>
<dbReference type="InterPro" id="IPR005490">
    <property type="entry name" value="LD_TPept_cat_dom"/>
</dbReference>
<reference evidence="3 4" key="1">
    <citation type="submission" date="2020-08" db="EMBL/GenBank/DDBJ databases">
        <title>Genomic Encyclopedia of Type Strains, Phase III (KMG-III): the genomes of soil and plant-associated and newly described type strains.</title>
        <authorList>
            <person name="Whitman W."/>
        </authorList>
    </citation>
    <scope>NUCLEOTIDE SEQUENCE [LARGE SCALE GENOMIC DNA]</scope>
    <source>
        <strain evidence="3 4">CECT 8088</strain>
    </source>
</reference>
<dbReference type="GO" id="GO:0008360">
    <property type="term" value="P:regulation of cell shape"/>
    <property type="evidence" value="ECO:0007669"/>
    <property type="project" value="UniProtKB-UniRule"/>
</dbReference>
<feature type="active site" description="Nucleophile" evidence="1">
    <location>
        <position position="144"/>
    </location>
</feature>
<dbReference type="PANTHER" id="PTHR38589:SF1">
    <property type="entry name" value="BLR0621 PROTEIN"/>
    <property type="match status" value="1"/>
</dbReference>
<evidence type="ECO:0000259" key="2">
    <source>
        <dbReference type="PROSITE" id="PS52029"/>
    </source>
</evidence>
<dbReference type="EMBL" id="JACHXV010000006">
    <property type="protein sequence ID" value="MBB3174093.1"/>
    <property type="molecule type" value="Genomic_DNA"/>
</dbReference>
<dbReference type="Pfam" id="PF03734">
    <property type="entry name" value="YkuD"/>
    <property type="match status" value="1"/>
</dbReference>
<protein>
    <submittedName>
        <fullName evidence="3">L,D-peptidoglycan transpeptidase YkuD (ErfK/YbiS/YcfS/YnhG family)</fullName>
    </submittedName>
</protein>
<evidence type="ECO:0000313" key="3">
    <source>
        <dbReference type="EMBL" id="MBB3174093.1"/>
    </source>
</evidence>
<keyword evidence="4" id="KW-1185">Reference proteome</keyword>
<dbReference type="PANTHER" id="PTHR38589">
    <property type="entry name" value="BLR0621 PROTEIN"/>
    <property type="match status" value="1"/>
</dbReference>
<keyword evidence="1" id="KW-0573">Peptidoglycan synthesis</keyword>
<comment type="pathway">
    <text evidence="1">Cell wall biogenesis; peptidoglycan biosynthesis.</text>
</comment>
<proteinExistence type="predicted"/>
<dbReference type="RefSeq" id="WP_183275127.1">
    <property type="nucleotide sequence ID" value="NZ_JACHXV010000006.1"/>
</dbReference>
<accession>A0A839V0B4</accession>
<dbReference type="GO" id="GO:0009252">
    <property type="term" value="P:peptidoglycan biosynthetic process"/>
    <property type="evidence" value="ECO:0007669"/>
    <property type="project" value="UniProtKB-KW"/>
</dbReference>
<feature type="domain" description="L,D-TPase catalytic" evidence="2">
    <location>
        <begin position="1"/>
        <end position="168"/>
    </location>
</feature>
<keyword evidence="1" id="KW-0961">Cell wall biogenesis/degradation</keyword>
<dbReference type="PROSITE" id="PS52029">
    <property type="entry name" value="LD_TPASE"/>
    <property type="match status" value="1"/>
</dbReference>
<dbReference type="Proteomes" id="UP000557688">
    <property type="component" value="Unassembled WGS sequence"/>
</dbReference>
<feature type="active site" description="Proton donor/acceptor" evidence="1">
    <location>
        <position position="132"/>
    </location>
</feature>
<evidence type="ECO:0000313" key="4">
    <source>
        <dbReference type="Proteomes" id="UP000557688"/>
    </source>
</evidence>
<evidence type="ECO:0000256" key="1">
    <source>
        <dbReference type="PROSITE-ProRule" id="PRU01373"/>
    </source>
</evidence>